<keyword evidence="3 8" id="KW-0575">Peroxidase</keyword>
<keyword evidence="2" id="KW-0964">Secreted</keyword>
<feature type="chain" id="PRO_5037087615" evidence="6">
    <location>
        <begin position="26"/>
        <end position="731"/>
    </location>
</feature>
<evidence type="ECO:0000256" key="1">
    <source>
        <dbReference type="ARBA" id="ARBA00004613"/>
    </source>
</evidence>
<dbReference type="PANTHER" id="PTHR11475">
    <property type="entry name" value="OXIDASE/PEROXIDASE"/>
    <property type="match status" value="1"/>
</dbReference>
<dbReference type="PRINTS" id="PR00457">
    <property type="entry name" value="ANPEROXIDASE"/>
</dbReference>
<keyword evidence="5" id="KW-0349">Heme</keyword>
<evidence type="ECO:0000313" key="7">
    <source>
        <dbReference type="Proteomes" id="UP000694843"/>
    </source>
</evidence>
<feature type="binding site" description="axial binding residue" evidence="5">
    <location>
        <position position="480"/>
    </location>
    <ligand>
        <name>heme b</name>
        <dbReference type="ChEBI" id="CHEBI:60344"/>
    </ligand>
    <ligandPart>
        <name>Fe</name>
        <dbReference type="ChEBI" id="CHEBI:18248"/>
    </ligandPart>
</feature>
<name>A0A979FNY0_HYAAZ</name>
<dbReference type="GO" id="GO:0004601">
    <property type="term" value="F:peroxidase activity"/>
    <property type="evidence" value="ECO:0007669"/>
    <property type="project" value="UniProtKB-KW"/>
</dbReference>
<dbReference type="SUPFAM" id="SSF48113">
    <property type="entry name" value="Heme-dependent peroxidases"/>
    <property type="match status" value="1"/>
</dbReference>
<comment type="subcellular location">
    <subcellularLocation>
        <location evidence="1">Secreted</location>
    </subcellularLocation>
</comment>
<dbReference type="OrthoDB" id="823504at2759"/>
<keyword evidence="4 6" id="KW-0732">Signal</keyword>
<dbReference type="PROSITE" id="PS50292">
    <property type="entry name" value="PEROXIDASE_3"/>
    <property type="match status" value="1"/>
</dbReference>
<evidence type="ECO:0000256" key="2">
    <source>
        <dbReference type="ARBA" id="ARBA00022525"/>
    </source>
</evidence>
<dbReference type="FunFam" id="1.10.640.10:FF:000003">
    <property type="entry name" value="chorion peroxidase"/>
    <property type="match status" value="1"/>
</dbReference>
<gene>
    <name evidence="8" type="primary">LOC108671067</name>
</gene>
<proteinExistence type="predicted"/>
<dbReference type="InterPro" id="IPR010255">
    <property type="entry name" value="Haem_peroxidase_sf"/>
</dbReference>
<feature type="signal peptide" evidence="6">
    <location>
        <begin position="1"/>
        <end position="25"/>
    </location>
</feature>
<dbReference type="Pfam" id="PF03098">
    <property type="entry name" value="An_peroxidase"/>
    <property type="match status" value="1"/>
</dbReference>
<dbReference type="InterPro" id="IPR037120">
    <property type="entry name" value="Haem_peroxidase_sf_animal"/>
</dbReference>
<keyword evidence="5" id="KW-0408">Iron</keyword>
<dbReference type="KEGG" id="hazt:108671067"/>
<keyword evidence="7" id="KW-1185">Reference proteome</keyword>
<dbReference type="PANTHER" id="PTHR11475:SF106">
    <property type="entry name" value="CURLY SU"/>
    <property type="match status" value="1"/>
</dbReference>
<sequence length="731" mass="83270">MAAREVPGPWWLLLAALLVVEVARATHECALYLSRAPVVPYAPNSIFPYGSFGSSVCITHGDVNAAFELARSKLPPITPPHDEYTPETVAPVGQLLLDTSRILAQRFSLSSYEIFYELPRLDVSHTAVAEVCPDFASPMTCVPTRYRRHDGLCNNLLHPTWGATRTVFNRLISPVFADGIAAPRLSVGHPYSSLPNPRRVSAHIHRDDGYHDHAISLLFLAWGQFMDHDFTLTATPLDPETRNEPERNCCVLPEHQQHQECLEIRLPKDDQFYSLFHQDCLEFFRGLPGVRQDCKLGVRAPFNILTSVIDVNTVYGGSHRHANRLREGVGGLMKMNNVFKDLGLRELLPTKTDFVDEGCTRSSSPTLFCFEAGEIRVNEQLILTTIHTLWFREHNRICKELSIINPHWDDETLYQETRHIVSAMVQHITFHEFLPLLLGEKVMRNYGLTLEHQGYWDGYDPATDPSMTAAFITAAFRFGHSLLPSAVERWSPSNKFMGSVRLSRLIRQPFDLYRAGVLDEYYIGLTKQPVQAMDDAITQEVFNIFYVVLYKSNMFKFNINIGLFYMYNNRTHKTPSHTSFYFFRKFCGLPPITNFHELASVMTNVTAHRYADVYSHVDDIDLWSAGVSERPLEGSLLGPTFSCIVATQMQRVRRGDRFWFELPGQPSSFTPAQLASIRTTRLARVLCDNTDRVEEVQRYPMLLADPHINPVVRCGSGQLTRLDLSPWRHIH</sequence>
<dbReference type="Gene3D" id="1.10.640.10">
    <property type="entry name" value="Haem peroxidase domain superfamily, animal type"/>
    <property type="match status" value="1"/>
</dbReference>
<keyword evidence="5" id="KW-0479">Metal-binding</keyword>
<reference evidence="8" key="1">
    <citation type="submission" date="2025-08" db="UniProtKB">
        <authorList>
            <consortium name="RefSeq"/>
        </authorList>
    </citation>
    <scope>IDENTIFICATION</scope>
    <source>
        <tissue evidence="8">Whole organism</tissue>
    </source>
</reference>
<protein>
    <submittedName>
        <fullName evidence="8">Peroxidase</fullName>
    </submittedName>
</protein>
<dbReference type="GeneID" id="108671067"/>
<evidence type="ECO:0000313" key="8">
    <source>
        <dbReference type="RefSeq" id="XP_047738781.1"/>
    </source>
</evidence>
<evidence type="ECO:0000256" key="3">
    <source>
        <dbReference type="ARBA" id="ARBA00022559"/>
    </source>
</evidence>
<dbReference type="InterPro" id="IPR019791">
    <property type="entry name" value="Haem_peroxidase_animal"/>
</dbReference>
<dbReference type="GO" id="GO:0020037">
    <property type="term" value="F:heme binding"/>
    <property type="evidence" value="ECO:0007669"/>
    <property type="project" value="InterPro"/>
</dbReference>
<dbReference type="CDD" id="cd09823">
    <property type="entry name" value="peroxinectin_like"/>
    <property type="match status" value="1"/>
</dbReference>
<dbReference type="OMA" id="AQINKHW"/>
<dbReference type="GO" id="GO:0006979">
    <property type="term" value="P:response to oxidative stress"/>
    <property type="evidence" value="ECO:0007669"/>
    <property type="project" value="InterPro"/>
</dbReference>
<evidence type="ECO:0000256" key="5">
    <source>
        <dbReference type="PIRSR" id="PIRSR619791-2"/>
    </source>
</evidence>
<keyword evidence="3 8" id="KW-0560">Oxidoreductase</keyword>
<evidence type="ECO:0000256" key="4">
    <source>
        <dbReference type="ARBA" id="ARBA00022729"/>
    </source>
</evidence>
<dbReference type="Proteomes" id="UP000694843">
    <property type="component" value="Unplaced"/>
</dbReference>
<dbReference type="AlphaFoldDB" id="A0A979FNY0"/>
<dbReference type="GO" id="GO:0046872">
    <property type="term" value="F:metal ion binding"/>
    <property type="evidence" value="ECO:0007669"/>
    <property type="project" value="UniProtKB-KW"/>
</dbReference>
<evidence type="ECO:0000256" key="6">
    <source>
        <dbReference type="SAM" id="SignalP"/>
    </source>
</evidence>
<dbReference type="GO" id="GO:0005576">
    <property type="term" value="C:extracellular region"/>
    <property type="evidence" value="ECO:0007669"/>
    <property type="project" value="UniProtKB-SubCell"/>
</dbReference>
<accession>A0A979FNY0</accession>
<organism evidence="7 8">
    <name type="scientific">Hyalella azteca</name>
    <name type="common">Amphipod</name>
    <dbReference type="NCBI Taxonomy" id="294128"/>
    <lineage>
        <taxon>Eukaryota</taxon>
        <taxon>Metazoa</taxon>
        <taxon>Ecdysozoa</taxon>
        <taxon>Arthropoda</taxon>
        <taxon>Crustacea</taxon>
        <taxon>Multicrustacea</taxon>
        <taxon>Malacostraca</taxon>
        <taxon>Eumalacostraca</taxon>
        <taxon>Peracarida</taxon>
        <taxon>Amphipoda</taxon>
        <taxon>Senticaudata</taxon>
        <taxon>Talitrida</taxon>
        <taxon>Talitroidea</taxon>
        <taxon>Hyalellidae</taxon>
        <taxon>Hyalella</taxon>
    </lineage>
</organism>
<dbReference type="RefSeq" id="XP_047738781.1">
    <property type="nucleotide sequence ID" value="XM_047882825.1"/>
</dbReference>